<keyword evidence="3" id="KW-0378">Hydrolase</keyword>
<evidence type="ECO:0000313" key="3">
    <source>
        <dbReference type="EMBL" id="KAK7236271.1"/>
    </source>
</evidence>
<accession>A0ABR1FRC8</accession>
<dbReference type="InterPro" id="IPR006693">
    <property type="entry name" value="AB_hydrolase_lipase"/>
</dbReference>
<dbReference type="InterPro" id="IPR029058">
    <property type="entry name" value="AB_hydrolase_fold"/>
</dbReference>
<protein>
    <submittedName>
        <fullName evidence="3">Hydrolase</fullName>
    </submittedName>
</protein>
<organism evidence="3 4">
    <name type="scientific">Aureococcus anophagefferens</name>
    <name type="common">Harmful bloom alga</name>
    <dbReference type="NCBI Taxonomy" id="44056"/>
    <lineage>
        <taxon>Eukaryota</taxon>
        <taxon>Sar</taxon>
        <taxon>Stramenopiles</taxon>
        <taxon>Ochrophyta</taxon>
        <taxon>Pelagophyceae</taxon>
        <taxon>Pelagomonadales</taxon>
        <taxon>Pelagomonadaceae</taxon>
        <taxon>Aureococcus</taxon>
    </lineage>
</organism>
<dbReference type="Pfam" id="PF04083">
    <property type="entry name" value="Abhydro_lipase"/>
    <property type="match status" value="1"/>
</dbReference>
<feature type="domain" description="Partial AB-hydrolase lipase" evidence="2">
    <location>
        <begin position="26"/>
        <end position="79"/>
    </location>
</feature>
<gene>
    <name evidence="3" type="ORF">SO694_00061168</name>
</gene>
<keyword evidence="4" id="KW-1185">Reference proteome</keyword>
<proteinExistence type="predicted"/>
<dbReference type="Gene3D" id="3.40.50.1820">
    <property type="entry name" value="alpha/beta hydrolase"/>
    <property type="match status" value="1"/>
</dbReference>
<sequence>MVRAFLGLALVVARLAAAYPRTCATARTRGLSCADHNVTTRDGYVLETHTVWNARVASPARVVVLQHGLIDSSETWVANYGGESLARQLADDGWLVYLANSRGRPPYRHATLGPDDAAFWAFSWDEMAALDSVLWRRRFSREFDRGNEENS</sequence>
<dbReference type="SUPFAM" id="SSF53474">
    <property type="entry name" value="alpha/beta-Hydrolases"/>
    <property type="match status" value="1"/>
</dbReference>
<evidence type="ECO:0000259" key="2">
    <source>
        <dbReference type="Pfam" id="PF04083"/>
    </source>
</evidence>
<feature type="chain" id="PRO_5045397689" evidence="1">
    <location>
        <begin position="19"/>
        <end position="151"/>
    </location>
</feature>
<dbReference type="PANTHER" id="PTHR11005">
    <property type="entry name" value="LYSOSOMAL ACID LIPASE-RELATED"/>
    <property type="match status" value="1"/>
</dbReference>
<evidence type="ECO:0000313" key="4">
    <source>
        <dbReference type="Proteomes" id="UP001363151"/>
    </source>
</evidence>
<keyword evidence="1" id="KW-0732">Signal</keyword>
<reference evidence="3 4" key="1">
    <citation type="submission" date="2024-03" db="EMBL/GenBank/DDBJ databases">
        <title>Aureococcus anophagefferens CCMP1851 and Kratosvirus quantuckense: Draft genome of a second virus-susceptible host strain in the model system.</title>
        <authorList>
            <person name="Chase E."/>
            <person name="Truchon A.R."/>
            <person name="Schepens W."/>
            <person name="Wilhelm S.W."/>
        </authorList>
    </citation>
    <scope>NUCLEOTIDE SEQUENCE [LARGE SCALE GENOMIC DNA]</scope>
    <source>
        <strain evidence="3 4">CCMP1851</strain>
    </source>
</reference>
<name>A0ABR1FRC8_AURAN</name>
<dbReference type="Proteomes" id="UP001363151">
    <property type="component" value="Unassembled WGS sequence"/>
</dbReference>
<feature type="signal peptide" evidence="1">
    <location>
        <begin position="1"/>
        <end position="18"/>
    </location>
</feature>
<evidence type="ECO:0000256" key="1">
    <source>
        <dbReference type="SAM" id="SignalP"/>
    </source>
</evidence>
<dbReference type="EMBL" id="JBBJCI010000285">
    <property type="protein sequence ID" value="KAK7236271.1"/>
    <property type="molecule type" value="Genomic_DNA"/>
</dbReference>
<dbReference type="GO" id="GO:0016787">
    <property type="term" value="F:hydrolase activity"/>
    <property type="evidence" value="ECO:0007669"/>
    <property type="project" value="UniProtKB-KW"/>
</dbReference>
<comment type="caution">
    <text evidence="3">The sequence shown here is derived from an EMBL/GenBank/DDBJ whole genome shotgun (WGS) entry which is preliminary data.</text>
</comment>